<protein>
    <recommendedName>
        <fullName evidence="4">PilZ domain-containing protein</fullName>
    </recommendedName>
</protein>
<evidence type="ECO:0008006" key="4">
    <source>
        <dbReference type="Google" id="ProtNLM"/>
    </source>
</evidence>
<dbReference type="EMBL" id="FPJW01000011">
    <property type="protein sequence ID" value="SFX72811.1"/>
    <property type="molecule type" value="Genomic_DNA"/>
</dbReference>
<organism evidence="2 3">
    <name type="scientific">Marinospirillum alkaliphilum DSM 21637</name>
    <dbReference type="NCBI Taxonomy" id="1122209"/>
    <lineage>
        <taxon>Bacteria</taxon>
        <taxon>Pseudomonadati</taxon>
        <taxon>Pseudomonadota</taxon>
        <taxon>Gammaproteobacteria</taxon>
        <taxon>Oceanospirillales</taxon>
        <taxon>Oceanospirillaceae</taxon>
        <taxon>Marinospirillum</taxon>
    </lineage>
</organism>
<gene>
    <name evidence="2" type="ORF">SAMN02745752_02662</name>
</gene>
<evidence type="ECO:0000256" key="1">
    <source>
        <dbReference type="SAM" id="MobiDB-lite"/>
    </source>
</evidence>
<name>A0A1K1ZGH3_9GAMM</name>
<sequence>MSQPMTLTTTRTPVTASPGMRRNRYPLMSLEFPVHFALPDGNFSTYALELSHEEVRVACDSSDIPLLVPRTAHHRPDEKIIHQALLVLNERTPLEAHLQVLTCRRFSQKTFHVAFRILDLDEQGQSQLEKCLQRALQTNTSRASLFG</sequence>
<keyword evidence="3" id="KW-1185">Reference proteome</keyword>
<accession>A0A1K1ZGH3</accession>
<dbReference type="AlphaFoldDB" id="A0A1K1ZGH3"/>
<evidence type="ECO:0000313" key="3">
    <source>
        <dbReference type="Proteomes" id="UP000182350"/>
    </source>
</evidence>
<proteinExistence type="predicted"/>
<dbReference type="RefSeq" id="WP_143142843.1">
    <property type="nucleotide sequence ID" value="NZ_FPJW01000011.1"/>
</dbReference>
<feature type="region of interest" description="Disordered" evidence="1">
    <location>
        <begin position="1"/>
        <end position="20"/>
    </location>
</feature>
<reference evidence="2 3" key="1">
    <citation type="submission" date="2016-11" db="EMBL/GenBank/DDBJ databases">
        <authorList>
            <person name="Jaros S."/>
            <person name="Januszkiewicz K."/>
            <person name="Wedrychowicz H."/>
        </authorList>
    </citation>
    <scope>NUCLEOTIDE SEQUENCE [LARGE SCALE GENOMIC DNA]</scope>
    <source>
        <strain evidence="2 3">DSM 21637</strain>
    </source>
</reference>
<evidence type="ECO:0000313" key="2">
    <source>
        <dbReference type="EMBL" id="SFX72811.1"/>
    </source>
</evidence>
<dbReference type="Proteomes" id="UP000182350">
    <property type="component" value="Unassembled WGS sequence"/>
</dbReference>
<dbReference type="OrthoDB" id="6119648at2"/>
<feature type="compositionally biased region" description="Low complexity" evidence="1">
    <location>
        <begin position="1"/>
        <end position="15"/>
    </location>
</feature>